<organism evidence="1 2">
    <name type="scientific">Gossypium raimondii</name>
    <name type="common">Peruvian cotton</name>
    <name type="synonym">Gossypium klotzschianum subsp. raimondii</name>
    <dbReference type="NCBI Taxonomy" id="29730"/>
    <lineage>
        <taxon>Eukaryota</taxon>
        <taxon>Viridiplantae</taxon>
        <taxon>Streptophyta</taxon>
        <taxon>Embryophyta</taxon>
        <taxon>Tracheophyta</taxon>
        <taxon>Spermatophyta</taxon>
        <taxon>Magnoliopsida</taxon>
        <taxon>eudicotyledons</taxon>
        <taxon>Gunneridae</taxon>
        <taxon>Pentapetalae</taxon>
        <taxon>rosids</taxon>
        <taxon>malvids</taxon>
        <taxon>Malvales</taxon>
        <taxon>Malvaceae</taxon>
        <taxon>Malvoideae</taxon>
        <taxon>Gossypium</taxon>
    </lineage>
</organism>
<evidence type="ECO:0000313" key="1">
    <source>
        <dbReference type="EMBL" id="KJB33118.1"/>
    </source>
</evidence>
<dbReference type="AlphaFoldDB" id="A0A0D2Q0P0"/>
<dbReference type="EMBL" id="CM001745">
    <property type="protein sequence ID" value="KJB33118.1"/>
    <property type="molecule type" value="Genomic_DNA"/>
</dbReference>
<protein>
    <submittedName>
        <fullName evidence="1">Uncharacterized protein</fullName>
    </submittedName>
</protein>
<dbReference type="Gramene" id="KJB33118">
    <property type="protein sequence ID" value="KJB33118"/>
    <property type="gene ID" value="B456_006G112900"/>
</dbReference>
<sequence>MRTPINLIFPYFPATSSSHCCHFSLLHFLSHFSIFSQNFHYPPKYISTNDLSIFKIGFHGFLCEKMKIEGERFNKPMKMHLFVPPLPSTTNTSKGSWWFSSIHSTTFNRGSMANKPCISILHESGG</sequence>
<dbReference type="OMA" id="ANKPCIS"/>
<reference evidence="1 2" key="1">
    <citation type="journal article" date="2012" name="Nature">
        <title>Repeated polyploidization of Gossypium genomes and the evolution of spinnable cotton fibres.</title>
        <authorList>
            <person name="Paterson A.H."/>
            <person name="Wendel J.F."/>
            <person name="Gundlach H."/>
            <person name="Guo H."/>
            <person name="Jenkins J."/>
            <person name="Jin D."/>
            <person name="Llewellyn D."/>
            <person name="Showmaker K.C."/>
            <person name="Shu S."/>
            <person name="Udall J."/>
            <person name="Yoo M.J."/>
            <person name="Byers R."/>
            <person name="Chen W."/>
            <person name="Doron-Faigenboim A."/>
            <person name="Duke M.V."/>
            <person name="Gong L."/>
            <person name="Grimwood J."/>
            <person name="Grover C."/>
            <person name="Grupp K."/>
            <person name="Hu G."/>
            <person name="Lee T.H."/>
            <person name="Li J."/>
            <person name="Lin L."/>
            <person name="Liu T."/>
            <person name="Marler B.S."/>
            <person name="Page J.T."/>
            <person name="Roberts A.W."/>
            <person name="Romanel E."/>
            <person name="Sanders W.S."/>
            <person name="Szadkowski E."/>
            <person name="Tan X."/>
            <person name="Tang H."/>
            <person name="Xu C."/>
            <person name="Wang J."/>
            <person name="Wang Z."/>
            <person name="Zhang D."/>
            <person name="Zhang L."/>
            <person name="Ashrafi H."/>
            <person name="Bedon F."/>
            <person name="Bowers J.E."/>
            <person name="Brubaker C.L."/>
            <person name="Chee P.W."/>
            <person name="Das S."/>
            <person name="Gingle A.R."/>
            <person name="Haigler C.H."/>
            <person name="Harker D."/>
            <person name="Hoffmann L.V."/>
            <person name="Hovav R."/>
            <person name="Jones D.C."/>
            <person name="Lemke C."/>
            <person name="Mansoor S."/>
            <person name="ur Rahman M."/>
            <person name="Rainville L.N."/>
            <person name="Rambani A."/>
            <person name="Reddy U.K."/>
            <person name="Rong J.K."/>
            <person name="Saranga Y."/>
            <person name="Scheffler B.E."/>
            <person name="Scheffler J.A."/>
            <person name="Stelly D.M."/>
            <person name="Triplett B.A."/>
            <person name="Van Deynze A."/>
            <person name="Vaslin M.F."/>
            <person name="Waghmare V.N."/>
            <person name="Walford S.A."/>
            <person name="Wright R.J."/>
            <person name="Zaki E.A."/>
            <person name="Zhang T."/>
            <person name="Dennis E.S."/>
            <person name="Mayer K.F."/>
            <person name="Peterson D.G."/>
            <person name="Rokhsar D.S."/>
            <person name="Wang X."/>
            <person name="Schmutz J."/>
        </authorList>
    </citation>
    <scope>NUCLEOTIDE SEQUENCE [LARGE SCALE GENOMIC DNA]</scope>
</reference>
<evidence type="ECO:0000313" key="2">
    <source>
        <dbReference type="Proteomes" id="UP000032304"/>
    </source>
</evidence>
<keyword evidence="2" id="KW-1185">Reference proteome</keyword>
<gene>
    <name evidence="1" type="ORF">B456_006G112900</name>
</gene>
<accession>A0A0D2Q0P0</accession>
<proteinExistence type="predicted"/>
<name>A0A0D2Q0P0_GOSRA</name>
<dbReference type="Proteomes" id="UP000032304">
    <property type="component" value="Chromosome 6"/>
</dbReference>